<keyword evidence="1" id="KW-0175">Coiled coil</keyword>
<sequence>MSVSATAKDKTSKKNDMKARSLLLMALSNKHQLTFSQYNDAKTILQMIVSRLAILGVVITQEDLNSKFLRSLPPEWNTYALEQIHKDDLEAMDLRWQLSLLSMSAKRYFQRTENKIFINADDTASEEVAVLKREVACKEYEINRLRSEFEKVKQEKKGIEFKIRKFDNASKNLDKLKGSQITNNGKKGLGYDSVPPPHPLIYNGPTKLDLSYSGLDEFKEPKFKDYGPRDKDTSSFVESPLNVDKETTISADKKIEFVKPKHHEKLVRRSVSGCARHMTGKIAYLLDFKEFDGGYVTFGGGAHSGRISGKGKFDGKSDEGFFVGYSLSSKAFKVYNTRTKKVEENLHIGFLENNPMIEGNGPKWMLKMVHIMRMMTKISLKMIAVLRKLMLQGKHFNTATLEVNTGRFELNNVDSSLNTTSSSDPYSPTYMLKLGASDTPEATHIEFLNDRDAPEVDLGNIPNFYEVSTTLHTRIHKDNPIENIEPISIAKALSDSSWVEAIQKELLNKARLVSQGHRQEEDVKSVSTLVILEKPLVKDGYANDVDVHLYISMIGSLMYPTASRLDIMFAVCASARFQVTPKTSHLLAIKRIFRYLKGKPTLGLWYPRDSPFELVSYTDSEYDRATQDKKSTTGGNSKEVGTLRYLSLVVPLINAGDKAVHKEWGDRMERVATTASSLEVEHDNGSGPRCQDTILGM</sequence>
<evidence type="ECO:0000259" key="2">
    <source>
        <dbReference type="Pfam" id="PF25597"/>
    </source>
</evidence>
<dbReference type="PANTHER" id="PTHR11439">
    <property type="entry name" value="GAG-POL-RELATED RETROTRANSPOSON"/>
    <property type="match status" value="1"/>
</dbReference>
<feature type="coiled-coil region" evidence="1">
    <location>
        <begin position="128"/>
        <end position="162"/>
    </location>
</feature>
<name>A0A6L2K8R3_TANCI</name>
<dbReference type="PANTHER" id="PTHR11439:SF495">
    <property type="entry name" value="REVERSE TRANSCRIPTASE, RNA-DEPENDENT DNA POLYMERASE-RELATED"/>
    <property type="match status" value="1"/>
</dbReference>
<protein>
    <recommendedName>
        <fullName evidence="2">Retroviral polymerase SH3-like domain-containing protein</fullName>
    </recommendedName>
</protein>
<proteinExistence type="predicted"/>
<organism evidence="3">
    <name type="scientific">Tanacetum cinerariifolium</name>
    <name type="common">Dalmatian daisy</name>
    <name type="synonym">Chrysanthemum cinerariifolium</name>
    <dbReference type="NCBI Taxonomy" id="118510"/>
    <lineage>
        <taxon>Eukaryota</taxon>
        <taxon>Viridiplantae</taxon>
        <taxon>Streptophyta</taxon>
        <taxon>Embryophyta</taxon>
        <taxon>Tracheophyta</taxon>
        <taxon>Spermatophyta</taxon>
        <taxon>Magnoliopsida</taxon>
        <taxon>eudicotyledons</taxon>
        <taxon>Gunneridae</taxon>
        <taxon>Pentapetalae</taxon>
        <taxon>asterids</taxon>
        <taxon>campanulids</taxon>
        <taxon>Asterales</taxon>
        <taxon>Asteraceae</taxon>
        <taxon>Asteroideae</taxon>
        <taxon>Anthemideae</taxon>
        <taxon>Anthemidinae</taxon>
        <taxon>Tanacetum</taxon>
    </lineage>
</organism>
<dbReference type="EMBL" id="BKCJ010002041">
    <property type="protein sequence ID" value="GEU45828.1"/>
    <property type="molecule type" value="Genomic_DNA"/>
</dbReference>
<dbReference type="InterPro" id="IPR057670">
    <property type="entry name" value="SH3_retrovirus"/>
</dbReference>
<feature type="domain" description="Retroviral polymerase SH3-like" evidence="2">
    <location>
        <begin position="310"/>
        <end position="354"/>
    </location>
</feature>
<dbReference type="Pfam" id="PF25597">
    <property type="entry name" value="SH3_retrovirus"/>
    <property type="match status" value="1"/>
</dbReference>
<gene>
    <name evidence="3" type="ORF">Tci_017806</name>
</gene>
<accession>A0A6L2K8R3</accession>
<comment type="caution">
    <text evidence="3">The sequence shown here is derived from an EMBL/GenBank/DDBJ whole genome shotgun (WGS) entry which is preliminary data.</text>
</comment>
<dbReference type="AlphaFoldDB" id="A0A6L2K8R3"/>
<evidence type="ECO:0000313" key="3">
    <source>
        <dbReference type="EMBL" id="GEU45828.1"/>
    </source>
</evidence>
<evidence type="ECO:0000256" key="1">
    <source>
        <dbReference type="SAM" id="Coils"/>
    </source>
</evidence>
<reference evidence="3" key="1">
    <citation type="journal article" date="2019" name="Sci. Rep.">
        <title>Draft genome of Tanacetum cinerariifolium, the natural source of mosquito coil.</title>
        <authorList>
            <person name="Yamashiro T."/>
            <person name="Shiraishi A."/>
            <person name="Satake H."/>
            <person name="Nakayama K."/>
        </authorList>
    </citation>
    <scope>NUCLEOTIDE SEQUENCE</scope>
</reference>